<gene>
    <name evidence="3" type="ORF">VAZ01S_036_00390</name>
</gene>
<dbReference type="Gene3D" id="1.10.287.470">
    <property type="entry name" value="Helix hairpin bin"/>
    <property type="match status" value="1"/>
</dbReference>
<name>U3AQQ8_9VIBR</name>
<protein>
    <recommendedName>
        <fullName evidence="5">DUF2799 domain-containing protein</fullName>
    </recommendedName>
</protein>
<dbReference type="OrthoDB" id="5917215at2"/>
<evidence type="ECO:0008006" key="5">
    <source>
        <dbReference type="Google" id="ProtNLM"/>
    </source>
</evidence>
<evidence type="ECO:0000313" key="3">
    <source>
        <dbReference type="EMBL" id="GAD76095.1"/>
    </source>
</evidence>
<keyword evidence="1" id="KW-0175">Coiled coil</keyword>
<dbReference type="PROSITE" id="PS51257">
    <property type="entry name" value="PROKAR_LIPOPROTEIN"/>
    <property type="match status" value="1"/>
</dbReference>
<keyword evidence="4" id="KW-1185">Reference proteome</keyword>
<dbReference type="AlphaFoldDB" id="U3AQQ8"/>
<evidence type="ECO:0000256" key="1">
    <source>
        <dbReference type="SAM" id="Coils"/>
    </source>
</evidence>
<proteinExistence type="predicted"/>
<feature type="chain" id="PRO_5004639620" description="DUF2799 domain-containing protein" evidence="2">
    <location>
        <begin position="22"/>
        <end position="246"/>
    </location>
</feature>
<accession>U3AQQ8</accession>
<comment type="caution">
    <text evidence="3">The sequence shown here is derived from an EMBL/GenBank/DDBJ whole genome shotgun (WGS) entry which is preliminary data.</text>
</comment>
<organism evidence="3 4">
    <name type="scientific">Vibrio azureus NBRC 104587</name>
    <dbReference type="NCBI Taxonomy" id="1219077"/>
    <lineage>
        <taxon>Bacteria</taxon>
        <taxon>Pseudomonadati</taxon>
        <taxon>Pseudomonadota</taxon>
        <taxon>Gammaproteobacteria</taxon>
        <taxon>Vibrionales</taxon>
        <taxon>Vibrionaceae</taxon>
        <taxon>Vibrio</taxon>
    </lineage>
</organism>
<keyword evidence="2" id="KW-0732">Signal</keyword>
<dbReference type="Proteomes" id="UP000016567">
    <property type="component" value="Unassembled WGS sequence"/>
</dbReference>
<dbReference type="eggNOG" id="ENOG5032YRS">
    <property type="taxonomic scope" value="Bacteria"/>
</dbReference>
<feature type="signal peptide" evidence="2">
    <location>
        <begin position="1"/>
        <end position="21"/>
    </location>
</feature>
<sequence length="246" mass="28418">MQKYYIVPLVTFLLGSLSGCASISQEECLLGDWYQLGLADGQDGKKNYAADYKKDCSEYKVKMDIKAYNQGRDEGLKAYCTYENGVSLGQLNQTYNYVCPAGLSDAFLFGYRPYHNLASAEAERENIEERMDRYRDLLRDEEISKSDRKEYRRSLKVAKRDFSQAEIKIKKYGKELELHKISVEKAKITKQLASPHLSTSQRIKLRERLDSLTQQESVYKSLSYVENTLQGIKDIADMFEYESVSY</sequence>
<dbReference type="RefSeq" id="WP_021709847.1">
    <property type="nucleotide sequence ID" value="NZ_BATL01000036.1"/>
</dbReference>
<reference evidence="3 4" key="1">
    <citation type="submission" date="2013-09" db="EMBL/GenBank/DDBJ databases">
        <title>Whole genome shotgun sequence of Vibrio azureus NBRC 104587.</title>
        <authorList>
            <person name="Isaki S."/>
            <person name="Hosoyama A."/>
            <person name="Numata M."/>
            <person name="Hashimoto M."/>
            <person name="Hosoyama Y."/>
            <person name="Tsuchikane K."/>
            <person name="Noguchi M."/>
            <person name="Hirakata S."/>
            <person name="Ichikawa N."/>
            <person name="Ohji S."/>
            <person name="Yamazoe A."/>
            <person name="Fujita N."/>
        </authorList>
    </citation>
    <scope>NUCLEOTIDE SEQUENCE [LARGE SCALE GENOMIC DNA]</scope>
    <source>
        <strain evidence="3 4">NBRC 104587</strain>
    </source>
</reference>
<evidence type="ECO:0000313" key="4">
    <source>
        <dbReference type="Proteomes" id="UP000016567"/>
    </source>
</evidence>
<evidence type="ECO:0000256" key="2">
    <source>
        <dbReference type="SAM" id="SignalP"/>
    </source>
</evidence>
<dbReference type="Pfam" id="PF10973">
    <property type="entry name" value="DUF2799"/>
    <property type="match status" value="1"/>
</dbReference>
<dbReference type="InterPro" id="IPR021242">
    <property type="entry name" value="DUF2799"/>
</dbReference>
<feature type="coiled-coil region" evidence="1">
    <location>
        <begin position="117"/>
        <end position="175"/>
    </location>
</feature>
<dbReference type="EMBL" id="BATL01000036">
    <property type="protein sequence ID" value="GAD76095.1"/>
    <property type="molecule type" value="Genomic_DNA"/>
</dbReference>